<organism evidence="1 2">
    <name type="scientific">Flavobacterium sangjuense</name>
    <dbReference type="NCBI Taxonomy" id="2518177"/>
    <lineage>
        <taxon>Bacteria</taxon>
        <taxon>Pseudomonadati</taxon>
        <taxon>Bacteroidota</taxon>
        <taxon>Flavobacteriia</taxon>
        <taxon>Flavobacteriales</taxon>
        <taxon>Flavobacteriaceae</taxon>
        <taxon>Flavobacterium</taxon>
    </lineage>
</organism>
<dbReference type="KEGG" id="fsn:GS03_00868"/>
<dbReference type="SUPFAM" id="SSF52833">
    <property type="entry name" value="Thioredoxin-like"/>
    <property type="match status" value="1"/>
</dbReference>
<accession>A0A4P7PRC8</accession>
<evidence type="ECO:0000313" key="2">
    <source>
        <dbReference type="Proteomes" id="UP000296862"/>
    </source>
</evidence>
<sequence>MGFVTLQHQKAVMKYIIEKSLSQSYSYADYRNQIKNLLKEGKSTGNEQSEALTHYSELNETRMNRLEKTIVVADEYVQKLQQLKREYIWLVISEGWCGDSAQIVPVIYKMAQVSPKVELKLVFRDENDDLMKLFLTNGTRSIPKLIVLDKNTLEVLGEFGARPIGAKQLILDYKAQHGVVDDKGKTALHMWYLHDKGLSIQKEIMELMARLELE</sequence>
<protein>
    <recommendedName>
        <fullName evidence="3">Thioredoxin domain-containing protein</fullName>
    </recommendedName>
</protein>
<dbReference type="Proteomes" id="UP000296862">
    <property type="component" value="Chromosome"/>
</dbReference>
<dbReference type="EMBL" id="CP038810">
    <property type="protein sequence ID" value="QBZ97379.1"/>
    <property type="molecule type" value="Genomic_DNA"/>
</dbReference>
<evidence type="ECO:0008006" key="3">
    <source>
        <dbReference type="Google" id="ProtNLM"/>
    </source>
</evidence>
<proteinExistence type="predicted"/>
<dbReference type="Pfam" id="PF14595">
    <property type="entry name" value="Thioredoxin_9"/>
    <property type="match status" value="1"/>
</dbReference>
<keyword evidence="2" id="KW-1185">Reference proteome</keyword>
<reference evidence="1 2" key="1">
    <citation type="submission" date="2019-04" db="EMBL/GenBank/DDBJ databases">
        <title>Flavobacterium sp. GS03.</title>
        <authorList>
            <person name="Kim H."/>
        </authorList>
    </citation>
    <scope>NUCLEOTIDE SEQUENCE [LARGE SCALE GENOMIC DNA]</scope>
    <source>
        <strain evidence="1 2">GS03</strain>
    </source>
</reference>
<name>A0A4P7PRC8_9FLAO</name>
<dbReference type="AlphaFoldDB" id="A0A4P7PRC8"/>
<dbReference type="InterPro" id="IPR036249">
    <property type="entry name" value="Thioredoxin-like_sf"/>
</dbReference>
<dbReference type="Gene3D" id="3.40.30.10">
    <property type="entry name" value="Glutaredoxin"/>
    <property type="match status" value="1"/>
</dbReference>
<gene>
    <name evidence="1" type="ORF">GS03_00868</name>
</gene>
<evidence type="ECO:0000313" key="1">
    <source>
        <dbReference type="EMBL" id="QBZ97379.1"/>
    </source>
</evidence>